<dbReference type="GO" id="GO:0005975">
    <property type="term" value="P:carbohydrate metabolic process"/>
    <property type="evidence" value="ECO:0007669"/>
    <property type="project" value="InterPro"/>
</dbReference>
<dbReference type="SMART" id="SM00289">
    <property type="entry name" value="WR1"/>
    <property type="match status" value="27"/>
</dbReference>
<dbReference type="Gene3D" id="3.20.20.370">
    <property type="entry name" value="Glycoside hydrolase/deacetylase"/>
    <property type="match status" value="1"/>
</dbReference>
<feature type="signal peptide" evidence="1">
    <location>
        <begin position="1"/>
        <end position="16"/>
    </location>
</feature>
<dbReference type="SUPFAM" id="SSF88713">
    <property type="entry name" value="Glycoside hydrolase/deacetylase"/>
    <property type="match status" value="1"/>
</dbReference>
<dbReference type="InterPro" id="IPR006149">
    <property type="entry name" value="EB_dom"/>
</dbReference>
<keyword evidence="1" id="KW-0732">Signal</keyword>
<accession>A0A915BXK5</accession>
<dbReference type="WBParaSite" id="PgR068_g001_t06">
    <property type="protein sequence ID" value="PgR068_g001_t06"/>
    <property type="gene ID" value="PgR068_g001"/>
</dbReference>
<dbReference type="SMART" id="SM00181">
    <property type="entry name" value="EGF"/>
    <property type="match status" value="28"/>
</dbReference>
<sequence>GLLLLLIAVGNTNVDAFPEGFFTKLTNFFRKKPTPPPVEVSTYQRYDSPDEDLFSNIHSEVNPSGSCPAGQVYVDEPGACMTVQYPSQPCQYSQQCSGAEEGAFCSRLKCECAHGMTISGGSCVFSNHNCRKHAHVWIEELGECKQVILPGSTGCSHSSQCSTAYAGTYCFHQMCTCPPPLYPVDGTCGERCFQGHTYSSITGECLPSVLPGEKCLYSSQCNAMQVGTVCKRGRCRCADGFVFSGTQCAKACPKGFTSNRFGLCRPDCTQNQVEHEGDCYNKMGAGQRCEISAQCSSRSTCIGGICKCPANMIIKSGRCYPKEVLPLDSCAGGEQCSGGSRCSNGKCVCPPGTKALNGQCITPVTVPPNSPCNPSVQCGGGSHCIDSTCECPSSQVPVGDICQYRLSVGAGGLCPTGRETCLGGSSCTNGICQCPFGTVAELGKCATVKAVSAGSPCSPSHLCTGLATCIDGICQCPKGLSTKGGQCRSSSESIIGKSCANGEICTGGSICLHAVCKCPTGTINVNNTCQKMRISKPGKSCDNGMQCTGGSKCIRKVCVCPSNTVTFKGRCFPVSGFSAKCSDSSQCGGGSYCHPKRHVCTCPANQTLVGQKCVASVALPRASAPHLKPCVKNTDCSGGTKCLMKRCRCPAGKIYRNGYCRMVTVRAGSSCASGETCIGDSNCINGMCACSPNESIVNGRCVVKASIAHVGPGENCLRADVKCNEGSVCMNGVCACMTGTILRGGKCRAHVTANPGESCGRGERCEGESLCNRNLWKCVCPMEMIKIGNKCHPRLKSAPGFPCNNGEICIGGSYCQDDTCTCAPSQVRQNRQCVARKRVAPGSRCTSADICIGLSRCIDGFCQCEDGRMERRGECTIVLRALPGDGCSNGEECVGGSKCVGGVCSCPGEMIVYEKECRVQPTSQPGLPCGYGERCIGGSFCDYDRKVCSCPSGFSITRGTCQPPVEAMTIDIQAVELTWNTVPSQISSTAVTSTVNTPSMPTMTSGYATGANRRANLLLETSTQRHSFRRSELSALGLTTSAVSGRERLQHTTHSARSIQPGRCRSDEECSGGTQCAEGYCLCPVHQIMNNGHCQSATTEAPKPKVTTVSRPCVASNQCADGAECISGVCRCPEGTVDSRRGFCIPLLTERKKRELPAAGDFYTDDMDVAILGEVCDSEFGQLCEGNSLCLDGFCQCGEESVQNGTICIPRKSVDSDISTPGDICDDGYFCDGGSFCVDNVCTCPIEMSIYGRICVFTYAKEGESCAEGERCLNYLTCEDGICKCITNASDGNCFKRSHSSDSPVTNCAFDATICEGGTYCLKDVCVCPAGTNLTDGLCTPVTADHVSFSQVNIPSDGAPEPPGSSYSSFKSSSLAQRLASLDYPSMKNINPAQGSAVYDFRSSGNMNPPIAPTYLRFAGGAADRTFDTIGQSVFNNFPVFAANPAMSSNGNIQMVGAGSACIVGDLMLQCAGNSICANGFCTCPNGEQIINGVCVARDSQAAPGQSCQIGVTYCTGGSLCVLNVCTCPLNQVSLNGQCAAVLKARAQTLPNQPCTTASDCADRWTCEAGICKCPAGTFASNGGTACVSPPTNAFFTPLSGAPGQRCGTVSDAAGCDGGSICINGLCICPAGQVISENKCVAYISEVPAGGSCATMGMVCGGGSTCLNGICECAVGSMPQNGLCVPSNTYHSTPILQPGAPCIQLCEVCAQCGGGSVCMNNICTCPIGYFAFRSHCVPFHISPPPTVYPPPSPTVPSYPPINILPVPSYQPPKTTTSTPLILVQPGDTCNVTAICSGGSSCIIGRCVCPPGYVPNFERNSCINALLGPLPAIVTAHPGQDCAVSGVCDGGASCVGGVCSCPSNSYPLSNICVQNQQPPPISYPGSPCTGANQCQLNSKCFNGYCVCLGDLDTNASGFCTNASSPGIRRGLAGSRCSPNALCTSDSLVCSTWGHCICADGLIGNGLGKCSQPVRPPMALFTSRKSGTECSTSSECAYGSECVNGSCTCPAGTLLRSGRCADKNRNLKGSFGMKCTRSNDCKSNYVCNEGRCACPPGAYEHGGECVHRQKSVPPGSWCDDSAGVMCTGGSSCQQNLCVCPGGHLISAHECVPSSNVLPGGSCMNGEQCVGGSQCVLGKCACPSGVTVDGKLCNTKATRSKRSLLEQRVVAQLGRDNRIRRPQVGIQRCPMDGSCQLPDCYCSRTGAEIPGGYSAAEVPQMVIITFDGPITDHSIKIFKSIFNGRFRNPNGCPIKATFFVSHEWNNYDQSQWLMGNGHEIAVGSMTGDALRGESSERWHAEMVGMRNALRLFSYVPGNEIIGVRAPHLETGGDRQFSMMTSSGFAYDSTMAVSGGPYWPQTLDFTIAWGCSEDGCPRVSHHGLWEIPISRLTRRGHRGEYATLKDALRTGDLPDDIADMLEENFQRHYRYNRAPFVVAINSEYLTSLQDSGAVSALEIFISKVLQNRDAYIVSASQALHWLRLPTRLAKIQNFTSWQCNQRARHHILPCENPSTCTFTCDRGEAHAFRICGSCPRAYPKLGDPTGSGNVTAVN</sequence>
<dbReference type="Pfam" id="PF01683">
    <property type="entry name" value="EB"/>
    <property type="match status" value="19"/>
</dbReference>
<evidence type="ECO:0000259" key="2">
    <source>
        <dbReference type="PROSITE" id="PS01186"/>
    </source>
</evidence>
<dbReference type="PANTHER" id="PTHR45985">
    <property type="match status" value="1"/>
</dbReference>
<dbReference type="PROSITE" id="PS01186">
    <property type="entry name" value="EGF_2"/>
    <property type="match status" value="1"/>
</dbReference>
<feature type="chain" id="PRO_5037963478" evidence="1">
    <location>
        <begin position="17"/>
        <end position="2550"/>
    </location>
</feature>
<reference evidence="4" key="1">
    <citation type="submission" date="2022-11" db="UniProtKB">
        <authorList>
            <consortium name="WormBaseParasite"/>
        </authorList>
    </citation>
    <scope>IDENTIFICATION</scope>
</reference>
<protein>
    <submittedName>
        <fullName evidence="4">EGF-like domain-containing protein</fullName>
    </submittedName>
</protein>
<feature type="domain" description="EGF-like" evidence="2">
    <location>
        <begin position="948"/>
        <end position="961"/>
    </location>
</feature>
<dbReference type="InterPro" id="IPR006150">
    <property type="entry name" value="Cys_repeat_1"/>
</dbReference>
<dbReference type="InterPro" id="IPR011330">
    <property type="entry name" value="Glyco_hydro/deAcase_b/a-brl"/>
</dbReference>
<dbReference type="InterPro" id="IPR052740">
    <property type="entry name" value="CE4"/>
</dbReference>
<dbReference type="InterPro" id="IPR000742">
    <property type="entry name" value="EGF"/>
</dbReference>
<evidence type="ECO:0000313" key="3">
    <source>
        <dbReference type="Proteomes" id="UP000887569"/>
    </source>
</evidence>
<evidence type="ECO:0000313" key="4">
    <source>
        <dbReference type="WBParaSite" id="PgR068_g001_t06"/>
    </source>
</evidence>
<evidence type="ECO:0000256" key="1">
    <source>
        <dbReference type="SAM" id="SignalP"/>
    </source>
</evidence>
<keyword evidence="3" id="KW-1185">Reference proteome</keyword>
<dbReference type="Proteomes" id="UP000887569">
    <property type="component" value="Unplaced"/>
</dbReference>
<dbReference type="PANTHER" id="PTHR45985:SF3">
    <property type="entry name" value="CHITIN DEACETYLASE-LIKE 4"/>
    <property type="match status" value="1"/>
</dbReference>
<organism evidence="3 4">
    <name type="scientific">Parascaris univalens</name>
    <name type="common">Nematode worm</name>
    <dbReference type="NCBI Taxonomy" id="6257"/>
    <lineage>
        <taxon>Eukaryota</taxon>
        <taxon>Metazoa</taxon>
        <taxon>Ecdysozoa</taxon>
        <taxon>Nematoda</taxon>
        <taxon>Chromadorea</taxon>
        <taxon>Rhabditida</taxon>
        <taxon>Spirurina</taxon>
        <taxon>Ascaridomorpha</taxon>
        <taxon>Ascaridoidea</taxon>
        <taxon>Ascarididae</taxon>
        <taxon>Parascaris</taxon>
    </lineage>
</organism>
<name>A0A915BXK5_PARUN</name>
<proteinExistence type="predicted"/>